<dbReference type="Gene3D" id="1.20.58.100">
    <property type="entry name" value="Fumarate reductase/succinate dehydrogenase flavoprotein-like, C-terminal domain"/>
    <property type="match status" value="1"/>
</dbReference>
<evidence type="ECO:0000256" key="3">
    <source>
        <dbReference type="ARBA" id="ARBA00008562"/>
    </source>
</evidence>
<evidence type="ECO:0000256" key="11">
    <source>
        <dbReference type="NCBIfam" id="TIGR00551"/>
    </source>
</evidence>
<keyword evidence="16" id="KW-1185">Reference proteome</keyword>
<dbReference type="EC" id="1.4.3.16" evidence="4 11"/>
<protein>
    <recommendedName>
        <fullName evidence="5 11">L-aspartate oxidase</fullName>
        <ecNumber evidence="4 11">1.4.3.16</ecNumber>
    </recommendedName>
</protein>
<dbReference type="InterPro" id="IPR015939">
    <property type="entry name" value="Fum_Rdtase/Succ_DH_flav-like_C"/>
</dbReference>
<dbReference type="SUPFAM" id="SSF56425">
    <property type="entry name" value="Succinate dehydrogenase/fumarate reductase flavoprotein, catalytic domain"/>
    <property type="match status" value="1"/>
</dbReference>
<dbReference type="Pfam" id="PF00890">
    <property type="entry name" value="FAD_binding_2"/>
    <property type="match status" value="1"/>
</dbReference>
<dbReference type="EMBL" id="JXLP01000011">
    <property type="protein sequence ID" value="KIL77978.1"/>
    <property type="molecule type" value="Genomic_DNA"/>
</dbReference>
<evidence type="ECO:0000256" key="5">
    <source>
        <dbReference type="ARBA" id="ARBA00021901"/>
    </source>
</evidence>
<reference evidence="15 16" key="1">
    <citation type="submission" date="2015-01" db="EMBL/GenBank/DDBJ databases">
        <title>Genome Assembly of Bacillus badius MTCC 1458.</title>
        <authorList>
            <person name="Verma A."/>
            <person name="Khatri I."/>
            <person name="Mual P."/>
            <person name="Subramanian S."/>
            <person name="Krishnamurthi S."/>
        </authorList>
    </citation>
    <scope>NUCLEOTIDE SEQUENCE [LARGE SCALE GENOMIC DNA]</scope>
    <source>
        <strain evidence="15 16">MTCC 1458</strain>
    </source>
</reference>
<comment type="catalytic activity">
    <reaction evidence="10">
        <text>L-aspartate + O2 = iminosuccinate + H2O2</text>
        <dbReference type="Rhea" id="RHEA:25876"/>
        <dbReference type="ChEBI" id="CHEBI:15379"/>
        <dbReference type="ChEBI" id="CHEBI:16240"/>
        <dbReference type="ChEBI" id="CHEBI:29991"/>
        <dbReference type="ChEBI" id="CHEBI:77875"/>
        <dbReference type="EC" id="1.4.3.16"/>
    </reaction>
    <physiologicalReaction direction="left-to-right" evidence="10">
        <dbReference type="Rhea" id="RHEA:25877"/>
    </physiologicalReaction>
</comment>
<evidence type="ECO:0000313" key="15">
    <source>
        <dbReference type="EMBL" id="KIL77978.1"/>
    </source>
</evidence>
<evidence type="ECO:0000256" key="8">
    <source>
        <dbReference type="ARBA" id="ARBA00022827"/>
    </source>
</evidence>
<dbReference type="Gene3D" id="3.90.700.10">
    <property type="entry name" value="Succinate dehydrogenase/fumarate reductase flavoprotein, catalytic domain"/>
    <property type="match status" value="1"/>
</dbReference>
<dbReference type="Proteomes" id="UP000031982">
    <property type="component" value="Unassembled WGS sequence"/>
</dbReference>
<proteinExistence type="inferred from homology"/>
<dbReference type="NCBIfam" id="TIGR00551">
    <property type="entry name" value="nadB"/>
    <property type="match status" value="1"/>
</dbReference>
<gene>
    <name evidence="15" type="ORF">SD77_0957</name>
</gene>
<sequence length="531" mass="57399">MNRQADVIIVGSGLAALQLAHHLHSTSHVIILTKTKIRQSNSYIAQGGIAAVIDKGDSIHSHVEDTLNAGRHHHFIEEVERLADEGAAAVKELIAGGLHIDRDADGQPSLGLEGAHSAKRIIHSGGDATGRHTVEHLLATLPENVEIIEGEMAYDCLLSEDRSLCIGVKTKSKEGVISYCWAPHVVIATGGAGAVYPATSNQPTMTGDGVAIAFRAGAEIADMEFVQFHPTLLFANGAAQGLISEAVRGAGAKLIDGSGSLLMEGVHPLKDLAPRHIAAYEIYKARTKGKEVFLDIRGMEHFEKQFPTITALCKRNGVSISDGLLPVAPGSHFLMGGISVDSNGCTTIPGLYAVGEAAHSGVHGANRLASNSLLEGIVYGRRLAAFINRRLPASQLPARVFYYDSQLPAESAGGFSKEELRNRTMKAAGIIRTPENLQSHVRYLEALGVREWIESGLDELEQEAIEKIYMSINSYLISRAALLRTESRGAHIRTDFMAEEVHWRGKRVIQTKDRINIRGGQHERNPIRIHA</sequence>
<keyword evidence="7 12" id="KW-0662">Pyridine nucleotide biosynthesis</keyword>
<dbReference type="InterPro" id="IPR037099">
    <property type="entry name" value="Fum_R/Succ_DH_flav-like_C_sf"/>
</dbReference>
<feature type="domain" description="Fumarate reductase/succinate dehydrogenase flavoprotein-like C-terminal" evidence="14">
    <location>
        <begin position="418"/>
        <end position="509"/>
    </location>
</feature>
<evidence type="ECO:0000313" key="16">
    <source>
        <dbReference type="Proteomes" id="UP000031982"/>
    </source>
</evidence>
<dbReference type="PRINTS" id="PR00368">
    <property type="entry name" value="FADPNR"/>
</dbReference>
<evidence type="ECO:0000256" key="2">
    <source>
        <dbReference type="ARBA" id="ARBA00004950"/>
    </source>
</evidence>
<evidence type="ECO:0000256" key="9">
    <source>
        <dbReference type="ARBA" id="ARBA00023002"/>
    </source>
</evidence>
<evidence type="ECO:0000259" key="13">
    <source>
        <dbReference type="Pfam" id="PF00890"/>
    </source>
</evidence>
<dbReference type="Gene3D" id="3.50.50.60">
    <property type="entry name" value="FAD/NAD(P)-binding domain"/>
    <property type="match status" value="1"/>
</dbReference>
<comment type="caution">
    <text evidence="15">The sequence shown here is derived from an EMBL/GenBank/DDBJ whole genome shotgun (WGS) entry which is preliminary data.</text>
</comment>
<dbReference type="Pfam" id="PF02910">
    <property type="entry name" value="Succ_DH_flav_C"/>
    <property type="match status" value="1"/>
</dbReference>
<dbReference type="InterPro" id="IPR036188">
    <property type="entry name" value="FAD/NAD-bd_sf"/>
</dbReference>
<dbReference type="InterPro" id="IPR005288">
    <property type="entry name" value="NadB"/>
</dbReference>
<evidence type="ECO:0000256" key="7">
    <source>
        <dbReference type="ARBA" id="ARBA00022642"/>
    </source>
</evidence>
<dbReference type="InterPro" id="IPR027477">
    <property type="entry name" value="Succ_DH/fumarate_Rdtase_cat_sf"/>
</dbReference>
<comment type="subcellular location">
    <subcellularLocation>
        <location evidence="12">Cytoplasm</location>
    </subcellularLocation>
</comment>
<dbReference type="InterPro" id="IPR003953">
    <property type="entry name" value="FAD-dep_OxRdtase_2_FAD-bd"/>
</dbReference>
<evidence type="ECO:0000256" key="1">
    <source>
        <dbReference type="ARBA" id="ARBA00001974"/>
    </source>
</evidence>
<evidence type="ECO:0000259" key="14">
    <source>
        <dbReference type="Pfam" id="PF02910"/>
    </source>
</evidence>
<name>A0ABR5AT97_BACBA</name>
<comment type="cofactor">
    <cofactor evidence="1 12">
        <name>FAD</name>
        <dbReference type="ChEBI" id="CHEBI:57692"/>
    </cofactor>
</comment>
<dbReference type="SUPFAM" id="SSF46977">
    <property type="entry name" value="Succinate dehydrogenase/fumarate reductase flavoprotein C-terminal domain"/>
    <property type="match status" value="1"/>
</dbReference>
<dbReference type="RefSeq" id="WP_041113958.1">
    <property type="nucleotide sequence ID" value="NZ_JARTHD010000017.1"/>
</dbReference>
<dbReference type="PANTHER" id="PTHR42716:SF2">
    <property type="entry name" value="L-ASPARTATE OXIDASE, CHLOROPLASTIC"/>
    <property type="match status" value="1"/>
</dbReference>
<dbReference type="PANTHER" id="PTHR42716">
    <property type="entry name" value="L-ASPARTATE OXIDASE"/>
    <property type="match status" value="1"/>
</dbReference>
<evidence type="ECO:0000256" key="12">
    <source>
        <dbReference type="RuleBase" id="RU362049"/>
    </source>
</evidence>
<evidence type="ECO:0000256" key="4">
    <source>
        <dbReference type="ARBA" id="ARBA00012173"/>
    </source>
</evidence>
<comment type="pathway">
    <text evidence="2 12">Cofactor biosynthesis; NAD(+) biosynthesis; iminoaspartate from L-aspartate (oxidase route): step 1/1.</text>
</comment>
<dbReference type="SUPFAM" id="SSF51905">
    <property type="entry name" value="FAD/NAD(P)-binding domain"/>
    <property type="match status" value="1"/>
</dbReference>
<keyword evidence="6 12" id="KW-0285">Flavoprotein</keyword>
<comment type="function">
    <text evidence="12">Catalyzes the oxidation of L-aspartate to iminoaspartate.</text>
</comment>
<comment type="similarity">
    <text evidence="3 12">Belongs to the FAD-dependent oxidoreductase 2 family. NadB subfamily.</text>
</comment>
<feature type="domain" description="FAD-dependent oxidoreductase 2 FAD-binding" evidence="13">
    <location>
        <begin position="6"/>
        <end position="373"/>
    </location>
</feature>
<accession>A0ABR5AT97</accession>
<evidence type="ECO:0000256" key="6">
    <source>
        <dbReference type="ARBA" id="ARBA00022630"/>
    </source>
</evidence>
<organism evidence="15 16">
    <name type="scientific">Bacillus badius</name>
    <dbReference type="NCBI Taxonomy" id="1455"/>
    <lineage>
        <taxon>Bacteria</taxon>
        <taxon>Bacillati</taxon>
        <taxon>Bacillota</taxon>
        <taxon>Bacilli</taxon>
        <taxon>Bacillales</taxon>
        <taxon>Bacillaceae</taxon>
        <taxon>Pseudobacillus</taxon>
    </lineage>
</organism>
<keyword evidence="8 12" id="KW-0274">FAD</keyword>
<evidence type="ECO:0000256" key="10">
    <source>
        <dbReference type="ARBA" id="ARBA00048305"/>
    </source>
</evidence>
<keyword evidence="9 12" id="KW-0560">Oxidoreductase</keyword>